<keyword evidence="6 7" id="KW-0998">Cell outer membrane</keyword>
<evidence type="ECO:0000256" key="4">
    <source>
        <dbReference type="ARBA" id="ARBA00022692"/>
    </source>
</evidence>
<comment type="subcellular location">
    <subcellularLocation>
        <location evidence="1 7">Cell outer membrane</location>
        <topology evidence="1 7">Multi-pass membrane protein</topology>
    </subcellularLocation>
</comment>
<evidence type="ECO:0000256" key="7">
    <source>
        <dbReference type="PROSITE-ProRule" id="PRU01360"/>
    </source>
</evidence>
<evidence type="ECO:0000256" key="1">
    <source>
        <dbReference type="ARBA" id="ARBA00004571"/>
    </source>
</evidence>
<organism evidence="10 11">
    <name type="scientific">Dyadobacter chenwenxiniae</name>
    <dbReference type="NCBI Taxonomy" id="2906456"/>
    <lineage>
        <taxon>Bacteria</taxon>
        <taxon>Pseudomonadati</taxon>
        <taxon>Bacteroidota</taxon>
        <taxon>Cytophagia</taxon>
        <taxon>Cytophagales</taxon>
        <taxon>Spirosomataceae</taxon>
        <taxon>Dyadobacter</taxon>
    </lineage>
</organism>
<protein>
    <submittedName>
        <fullName evidence="10">TonB-dependent receptor</fullName>
    </submittedName>
</protein>
<keyword evidence="11" id="KW-1185">Reference proteome</keyword>
<dbReference type="InterPro" id="IPR023996">
    <property type="entry name" value="TonB-dep_OMP_SusC/RagA"/>
</dbReference>
<keyword evidence="2 7" id="KW-0813">Transport</keyword>
<evidence type="ECO:0000256" key="2">
    <source>
        <dbReference type="ARBA" id="ARBA00022448"/>
    </source>
</evidence>
<dbReference type="InterPro" id="IPR039426">
    <property type="entry name" value="TonB-dep_rcpt-like"/>
</dbReference>
<dbReference type="NCBIfam" id="TIGR04057">
    <property type="entry name" value="SusC_RagA_signa"/>
    <property type="match status" value="1"/>
</dbReference>
<dbReference type="PROSITE" id="PS52016">
    <property type="entry name" value="TONB_DEPENDENT_REC_3"/>
    <property type="match status" value="1"/>
</dbReference>
<accession>A0A9X1TG78</accession>
<evidence type="ECO:0000259" key="9">
    <source>
        <dbReference type="Pfam" id="PF07715"/>
    </source>
</evidence>
<keyword evidence="10" id="KW-0675">Receptor</keyword>
<dbReference type="InterPro" id="IPR008969">
    <property type="entry name" value="CarboxyPept-like_regulatory"/>
</dbReference>
<evidence type="ECO:0000256" key="8">
    <source>
        <dbReference type="SAM" id="SignalP"/>
    </source>
</evidence>
<dbReference type="InterPro" id="IPR037066">
    <property type="entry name" value="Plug_dom_sf"/>
</dbReference>
<evidence type="ECO:0000256" key="5">
    <source>
        <dbReference type="ARBA" id="ARBA00023136"/>
    </source>
</evidence>
<keyword evidence="3 7" id="KW-1134">Transmembrane beta strand</keyword>
<dbReference type="Gene3D" id="2.40.170.20">
    <property type="entry name" value="TonB-dependent receptor, beta-barrel domain"/>
    <property type="match status" value="1"/>
</dbReference>
<comment type="similarity">
    <text evidence="7">Belongs to the TonB-dependent receptor family.</text>
</comment>
<evidence type="ECO:0000313" key="11">
    <source>
        <dbReference type="Proteomes" id="UP001139000"/>
    </source>
</evidence>
<dbReference type="RefSeq" id="WP_234656731.1">
    <property type="nucleotide sequence ID" value="NZ_CP094997.1"/>
</dbReference>
<sequence length="1114" mass="122499">MKLSLVQVVLALTFMGASWANNLSAQELLNRRISLDLTDVKLKPALKELEKVANVRFSYTPQIGQSQQAITLKATNAMLGQVLEKLFTPMNIRYEVSGKHVILSRDTPGASPVKVEVQESPALNFIPLKGKVVDEKGVALAGVSILLQGTTRGTLTDADGEFTFETSETVGTLVFSFVGFVSKEVAIAGRTYFDVTLEQSANALNEQVVVGYGAQKRINMTGAVASITSDDIQEGQFLNTASLMQGRLPGLKVTQNSGAPGAEGINLQIRGVGTFSGAGVNPLVIIDGVAGGDINSVNPESIESISVLKDAASAAIYGARAANGVILVTTKTGTKTDKTTFDYHINTALHSPTKYPDLIWNSVEYMELWNEAIANFGTGGSPYTKEQIDAYRNPANPDQFPNYNWLDKMFDTKVVTNQTLSFTGNRGATNFFGQAAYLDQPGTFKGYSMKRTSMQFNMDTRLSKVLLFGTKLGLVLKNRTSPSGDSGGDGVDPLLSTMAQRPTFGAVLADGSGRYASRGYPNETIGNKNPWLVANEALNKIKSQDYRLQAYLKLTPIKSLDITGSVAAAGTMAESRYMATKISTYNFVTGAPSGSFGNNNYEQTQAKNNLTTANLYGNYTKDLGDHNLNATLGTSYETFKVSTLGGTRINYITSALTELDAGPAAGQSNRGNSSEWALLSYFGRLAYSFKNRYLLEVNARYDGSSRFSAANRWGFFPSFSGGWNVAEEDFFKSDWLNELKLRGSWGSLGNQEISYYPYQSLLAVTTGYPFDNTLSSGVRKTELNNSGISWEKTTVTDFGIDAEFFKRKFRLTIDYFDKRTSNILRRADIPLEIGYTAPLINDGVMINRGMELGVDFRNKIGRELSYNIGGTISAYRNKLARYGSVTYGQNFINREGDPFQTYYLWQVQGIFQSREEIDQAAKQANNPSPGDLRYIDQNGDGVINTSDKVTMDGRHPDFEYAANLGLKFRGFSLSTMFYGVQGAKYYTGQWGYEPFRQGSPPPVRWRDRWTPENPNTTVPKLYIDSNKASSEPSDFWLENASYIRLRSLDISYDFMPNKLSVLGLSGLTVYLSGQNMFTLTKFTGFDPERSGDGGRGGVRYPQNKVYSLGLKVRF</sequence>
<reference evidence="10" key="1">
    <citation type="submission" date="2021-12" db="EMBL/GenBank/DDBJ databases">
        <title>Novel species in genus Dyadobacter.</title>
        <authorList>
            <person name="Ma C."/>
        </authorList>
    </citation>
    <scope>NUCLEOTIDE SEQUENCE</scope>
    <source>
        <strain evidence="10">LJ419</strain>
    </source>
</reference>
<feature type="chain" id="PRO_5040749824" evidence="8">
    <location>
        <begin position="21"/>
        <end position="1114"/>
    </location>
</feature>
<dbReference type="Pfam" id="PF13715">
    <property type="entry name" value="CarbopepD_reg_2"/>
    <property type="match status" value="1"/>
</dbReference>
<dbReference type="EMBL" id="JAJTTC010000005">
    <property type="protein sequence ID" value="MCF0063807.1"/>
    <property type="molecule type" value="Genomic_DNA"/>
</dbReference>
<dbReference type="GO" id="GO:0009279">
    <property type="term" value="C:cell outer membrane"/>
    <property type="evidence" value="ECO:0007669"/>
    <property type="project" value="UniProtKB-SubCell"/>
</dbReference>
<dbReference type="InterPro" id="IPR036942">
    <property type="entry name" value="Beta-barrel_TonB_sf"/>
</dbReference>
<dbReference type="NCBIfam" id="TIGR04056">
    <property type="entry name" value="OMP_RagA_SusC"/>
    <property type="match status" value="1"/>
</dbReference>
<name>A0A9X1TG78_9BACT</name>
<dbReference type="InterPro" id="IPR023997">
    <property type="entry name" value="TonB-dep_OMP_SusC/RagA_CS"/>
</dbReference>
<gene>
    <name evidence="10" type="ORF">LXM26_19995</name>
</gene>
<dbReference type="SUPFAM" id="SSF56935">
    <property type="entry name" value="Porins"/>
    <property type="match status" value="1"/>
</dbReference>
<evidence type="ECO:0000256" key="6">
    <source>
        <dbReference type="ARBA" id="ARBA00023237"/>
    </source>
</evidence>
<dbReference type="AlphaFoldDB" id="A0A9X1TG78"/>
<dbReference type="Pfam" id="PF07715">
    <property type="entry name" value="Plug"/>
    <property type="match status" value="1"/>
</dbReference>
<dbReference type="SUPFAM" id="SSF49464">
    <property type="entry name" value="Carboxypeptidase regulatory domain-like"/>
    <property type="match status" value="1"/>
</dbReference>
<dbReference type="Proteomes" id="UP001139000">
    <property type="component" value="Unassembled WGS sequence"/>
</dbReference>
<comment type="caution">
    <text evidence="10">The sequence shown here is derived from an EMBL/GenBank/DDBJ whole genome shotgun (WGS) entry which is preliminary data.</text>
</comment>
<keyword evidence="8" id="KW-0732">Signal</keyword>
<feature type="domain" description="TonB-dependent receptor plug" evidence="9">
    <location>
        <begin position="219"/>
        <end position="325"/>
    </location>
</feature>
<evidence type="ECO:0000256" key="3">
    <source>
        <dbReference type="ARBA" id="ARBA00022452"/>
    </source>
</evidence>
<dbReference type="InterPro" id="IPR012910">
    <property type="entry name" value="Plug_dom"/>
</dbReference>
<keyword evidence="4 7" id="KW-0812">Transmembrane</keyword>
<keyword evidence="5 7" id="KW-0472">Membrane</keyword>
<evidence type="ECO:0000313" key="10">
    <source>
        <dbReference type="EMBL" id="MCF0063807.1"/>
    </source>
</evidence>
<dbReference type="Gene3D" id="2.60.40.1120">
    <property type="entry name" value="Carboxypeptidase-like, regulatory domain"/>
    <property type="match status" value="1"/>
</dbReference>
<feature type="signal peptide" evidence="8">
    <location>
        <begin position="1"/>
        <end position="20"/>
    </location>
</feature>
<proteinExistence type="inferred from homology"/>
<dbReference type="Gene3D" id="2.170.130.10">
    <property type="entry name" value="TonB-dependent receptor, plug domain"/>
    <property type="match status" value="1"/>
</dbReference>